<organism evidence="1 2">
    <name type="scientific">Rhizophagus irregularis</name>
    <dbReference type="NCBI Taxonomy" id="588596"/>
    <lineage>
        <taxon>Eukaryota</taxon>
        <taxon>Fungi</taxon>
        <taxon>Fungi incertae sedis</taxon>
        <taxon>Mucoromycota</taxon>
        <taxon>Glomeromycotina</taxon>
        <taxon>Glomeromycetes</taxon>
        <taxon>Glomerales</taxon>
        <taxon>Glomeraceae</taxon>
        <taxon>Rhizophagus</taxon>
    </lineage>
</organism>
<dbReference type="AlphaFoldDB" id="A0A2N0RWU0"/>
<evidence type="ECO:0000313" key="1">
    <source>
        <dbReference type="EMBL" id="PKC67775.1"/>
    </source>
</evidence>
<dbReference type="VEuPathDB" id="FungiDB:FUN_017407"/>
<dbReference type="VEuPathDB" id="FungiDB:RhiirA1_393419"/>
<comment type="caution">
    <text evidence="1">The sequence shown here is derived from an EMBL/GenBank/DDBJ whole genome shotgun (WGS) entry which is preliminary data.</text>
</comment>
<protein>
    <submittedName>
        <fullName evidence="1">Uncharacterized protein</fullName>
    </submittedName>
</protein>
<evidence type="ECO:0000313" key="2">
    <source>
        <dbReference type="Proteomes" id="UP000232688"/>
    </source>
</evidence>
<dbReference type="Proteomes" id="UP000232688">
    <property type="component" value="Unassembled WGS sequence"/>
</dbReference>
<name>A0A2N0RWU0_9GLOM</name>
<reference evidence="1 2" key="2">
    <citation type="submission" date="2017-10" db="EMBL/GenBank/DDBJ databases">
        <title>Genome analyses suggest a sexual origin of heterokaryosis in a supposedly ancient asexual fungus.</title>
        <authorList>
            <person name="Corradi N."/>
            <person name="Sedzielewska K."/>
            <person name="Noel J."/>
            <person name="Charron P."/>
            <person name="Farinelli L."/>
            <person name="Marton T."/>
            <person name="Kruger M."/>
            <person name="Pelin A."/>
            <person name="Brachmann A."/>
            <person name="Corradi N."/>
        </authorList>
    </citation>
    <scope>NUCLEOTIDE SEQUENCE [LARGE SCALE GENOMIC DNA]</scope>
    <source>
        <strain evidence="1 2">A1</strain>
    </source>
</reference>
<proteinExistence type="predicted"/>
<dbReference type="VEuPathDB" id="FungiDB:RhiirFUN_022719"/>
<accession>A0A2N0RWU0</accession>
<sequence>MTFTDDKLLAALYYPEYWNRNPASWGSISDWDIYYINQVPGCSKGQAHRTLGFELKNCDKDPANLILWKEHCSNLATLAIEDRVNKREIQIFAVKEEIFQYKSKHVLADHISESVTSTTPAVKSSFADFQDDYNEEGEKLTKELQDKKVEEIESDESLDEFTFQDRELFTQSLVHSFIIDPGDKFVQSGFTSDEITEIRETKSMYELPKIDDDLLEYIDSFAKDSTKDIRKALYSSHPRLCENYNPHVDFPYEHVRTTVSDWVRLLEMEPNPLTSTQDLPESWFRINVWRTIDIAFSDVPFLFFVGGEKAGLATKDRKNRGRTLSNIGPMQRKSIGKKGDGYVRSFGANLIKTNLDCPKGYVCRYMREAPLEIYADVKQFSRTLDALVSIIYAKLEILNTMEIVNYTTNSSDNLKRWKNPRRAEKFDIPDCHHTPKKRKVV</sequence>
<gene>
    <name evidence="1" type="ORF">RhiirA1_393419</name>
</gene>
<reference evidence="1 2" key="1">
    <citation type="submission" date="2017-10" db="EMBL/GenBank/DDBJ databases">
        <title>Extensive intraspecific genome diversity in a model arbuscular mycorrhizal fungus.</title>
        <authorList>
            <person name="Chen E.C.H."/>
            <person name="Morin E."/>
            <person name="Baudet D."/>
            <person name="Noel J."/>
            <person name="Ndikumana S."/>
            <person name="Charron P."/>
            <person name="St-Onge C."/>
            <person name="Giorgi J."/>
            <person name="Grigoriev I.V."/>
            <person name="Roux C."/>
            <person name="Martin F.M."/>
            <person name="Corradi N."/>
        </authorList>
    </citation>
    <scope>NUCLEOTIDE SEQUENCE [LARGE SCALE GENOMIC DNA]</scope>
    <source>
        <strain evidence="1 2">A1</strain>
    </source>
</reference>
<dbReference type="VEuPathDB" id="FungiDB:RhiirFUN_016028"/>
<dbReference type="EMBL" id="LLXH01000370">
    <property type="protein sequence ID" value="PKC67775.1"/>
    <property type="molecule type" value="Genomic_DNA"/>
</dbReference>